<dbReference type="PANTHER" id="PTHR43166">
    <property type="entry name" value="AMINO ACID IMPORT ATP-BINDING PROTEIN"/>
    <property type="match status" value="1"/>
</dbReference>
<dbReference type="InterPro" id="IPR027417">
    <property type="entry name" value="P-loop_NTPase"/>
</dbReference>
<protein>
    <submittedName>
        <fullName evidence="8">ATP-binding cassette domain-containing protein</fullName>
    </submittedName>
</protein>
<feature type="domain" description="ABC transporter" evidence="7">
    <location>
        <begin position="3"/>
        <end position="247"/>
    </location>
</feature>
<dbReference type="InterPro" id="IPR050086">
    <property type="entry name" value="MetN_ABC_transporter-like"/>
</dbReference>
<evidence type="ECO:0000313" key="9">
    <source>
        <dbReference type="Proteomes" id="UP000663444"/>
    </source>
</evidence>
<dbReference type="InterPro" id="IPR003439">
    <property type="entry name" value="ABC_transporter-like_ATP-bd"/>
</dbReference>
<sequence length="274" mass="28538">MTFRLDQVALTHANGCTALAGVSLAAAAGERIAVVGPSGAGKTTLLRVLGAALRPSAGRVELLGADPWALSAPALRLLRARLGVVHQAPPLPPRQRVVTAVLAGRLGQWPLWKSLASLVYPLDIAGARAALARLDLGDRLFDRCDRISGGQLQRVGIARVLYQQPQLILADEPVSALDPALAQQTVRALAADAAARGATLVASLHAVDLALAEFPRIVGVRDGRIAFDLPSAQVSESLLRELYAAEGDALPTLANEPRFAAHPVAVAGPRGVCC</sequence>
<dbReference type="PROSITE" id="PS00211">
    <property type="entry name" value="ABC_TRANSPORTER_1"/>
    <property type="match status" value="1"/>
</dbReference>
<gene>
    <name evidence="8" type="ORF">IWH25_04055</name>
</gene>
<evidence type="ECO:0000259" key="7">
    <source>
        <dbReference type="PROSITE" id="PS50893"/>
    </source>
</evidence>
<dbReference type="Gene3D" id="3.40.50.300">
    <property type="entry name" value="P-loop containing nucleotide triphosphate hydrolases"/>
    <property type="match status" value="1"/>
</dbReference>
<accession>A0A974Y4L9</accession>
<dbReference type="PANTHER" id="PTHR43166:SF6">
    <property type="entry name" value="PHOSPHONATES IMPORT ATP-BINDING PROTEIN PHNC"/>
    <property type="match status" value="1"/>
</dbReference>
<dbReference type="SUPFAM" id="SSF52540">
    <property type="entry name" value="P-loop containing nucleoside triphosphate hydrolases"/>
    <property type="match status" value="1"/>
</dbReference>
<dbReference type="RefSeq" id="WP_203388082.1">
    <property type="nucleotide sequence ID" value="NZ_CP064781.1"/>
</dbReference>
<evidence type="ECO:0000313" key="8">
    <source>
        <dbReference type="EMBL" id="QRJ64536.1"/>
    </source>
</evidence>
<evidence type="ECO:0000256" key="4">
    <source>
        <dbReference type="ARBA" id="ARBA00022840"/>
    </source>
</evidence>
<organism evidence="8 9">
    <name type="scientific">Azospira restricta</name>
    <dbReference type="NCBI Taxonomy" id="404405"/>
    <lineage>
        <taxon>Bacteria</taxon>
        <taxon>Pseudomonadati</taxon>
        <taxon>Pseudomonadota</taxon>
        <taxon>Betaproteobacteria</taxon>
        <taxon>Rhodocyclales</taxon>
        <taxon>Rhodocyclaceae</taxon>
        <taxon>Azospira</taxon>
    </lineage>
</organism>
<name>A0A974Y4L9_9RHOO</name>
<keyword evidence="4 8" id="KW-0067">ATP-binding</keyword>
<dbReference type="AlphaFoldDB" id="A0A974Y4L9"/>
<keyword evidence="5" id="KW-1278">Translocase</keyword>
<proteinExistence type="predicted"/>
<dbReference type="EMBL" id="CP064781">
    <property type="protein sequence ID" value="QRJ64536.1"/>
    <property type="molecule type" value="Genomic_DNA"/>
</dbReference>
<keyword evidence="2" id="KW-1003">Cell membrane</keyword>
<dbReference type="GO" id="GO:0005524">
    <property type="term" value="F:ATP binding"/>
    <property type="evidence" value="ECO:0007669"/>
    <property type="project" value="UniProtKB-KW"/>
</dbReference>
<keyword evidence="9" id="KW-1185">Reference proteome</keyword>
<dbReference type="InterPro" id="IPR017871">
    <property type="entry name" value="ABC_transporter-like_CS"/>
</dbReference>
<dbReference type="GO" id="GO:0016887">
    <property type="term" value="F:ATP hydrolysis activity"/>
    <property type="evidence" value="ECO:0007669"/>
    <property type="project" value="InterPro"/>
</dbReference>
<dbReference type="PROSITE" id="PS50893">
    <property type="entry name" value="ABC_TRANSPORTER_2"/>
    <property type="match status" value="1"/>
</dbReference>
<dbReference type="SMART" id="SM00382">
    <property type="entry name" value="AAA"/>
    <property type="match status" value="1"/>
</dbReference>
<evidence type="ECO:0000256" key="1">
    <source>
        <dbReference type="ARBA" id="ARBA00022448"/>
    </source>
</evidence>
<dbReference type="KEGG" id="ares:IWH25_04055"/>
<evidence type="ECO:0000256" key="5">
    <source>
        <dbReference type="ARBA" id="ARBA00022967"/>
    </source>
</evidence>
<dbReference type="Pfam" id="PF00005">
    <property type="entry name" value="ABC_tran"/>
    <property type="match status" value="1"/>
</dbReference>
<keyword evidence="6" id="KW-0472">Membrane</keyword>
<reference evidence="8" key="1">
    <citation type="submission" date="2020-11" db="EMBL/GenBank/DDBJ databases">
        <title>Azospira restricta DSM 18626 genome sequence.</title>
        <authorList>
            <person name="Moe W.M."/>
        </authorList>
    </citation>
    <scope>NUCLEOTIDE SEQUENCE</scope>
    <source>
        <strain evidence="8">DSM 18626</strain>
    </source>
</reference>
<dbReference type="InterPro" id="IPR003593">
    <property type="entry name" value="AAA+_ATPase"/>
</dbReference>
<keyword evidence="1" id="KW-0813">Transport</keyword>
<evidence type="ECO:0000256" key="2">
    <source>
        <dbReference type="ARBA" id="ARBA00022475"/>
    </source>
</evidence>
<evidence type="ECO:0000256" key="6">
    <source>
        <dbReference type="ARBA" id="ARBA00023136"/>
    </source>
</evidence>
<keyword evidence="3" id="KW-0547">Nucleotide-binding</keyword>
<evidence type="ECO:0000256" key="3">
    <source>
        <dbReference type="ARBA" id="ARBA00022741"/>
    </source>
</evidence>
<dbReference type="Proteomes" id="UP000663444">
    <property type="component" value="Chromosome"/>
</dbReference>